<dbReference type="SUPFAM" id="SSF56349">
    <property type="entry name" value="DNA breaking-rejoining enzymes"/>
    <property type="match status" value="1"/>
</dbReference>
<evidence type="ECO:0008006" key="4">
    <source>
        <dbReference type="Google" id="ProtNLM"/>
    </source>
</evidence>
<sequence>MEDKDPIQILKLLEITSQKLEYKSYFILYIISVTGVRFWECLGFTWDDIDNQAKNIAVNKT</sequence>
<name>A0A139N1V6_STRCR</name>
<gene>
    <name evidence="2" type="ORF">SCRDD08_00954</name>
</gene>
<proteinExistence type="predicted"/>
<dbReference type="InterPro" id="IPR013762">
    <property type="entry name" value="Integrase-like_cat_sf"/>
</dbReference>
<dbReference type="InterPro" id="IPR011010">
    <property type="entry name" value="DNA_brk_join_enz"/>
</dbReference>
<dbReference type="GO" id="GO:0003677">
    <property type="term" value="F:DNA binding"/>
    <property type="evidence" value="ECO:0007669"/>
    <property type="project" value="InterPro"/>
</dbReference>
<dbReference type="AlphaFoldDB" id="A0A139N1V6"/>
<dbReference type="PATRIC" id="fig|45634.12.peg.995"/>
<protein>
    <recommendedName>
        <fullName evidence="4">Tyr recombinase domain-containing protein</fullName>
    </recommendedName>
</protein>
<organism evidence="2 3">
    <name type="scientific">Streptococcus cristatus</name>
    <dbReference type="NCBI Taxonomy" id="45634"/>
    <lineage>
        <taxon>Bacteria</taxon>
        <taxon>Bacillati</taxon>
        <taxon>Bacillota</taxon>
        <taxon>Bacilli</taxon>
        <taxon>Lactobacillales</taxon>
        <taxon>Streptococcaceae</taxon>
        <taxon>Streptococcus</taxon>
    </lineage>
</organism>
<accession>A0A139N1V6</accession>
<evidence type="ECO:0000256" key="1">
    <source>
        <dbReference type="ARBA" id="ARBA00023172"/>
    </source>
</evidence>
<dbReference type="GO" id="GO:0006310">
    <property type="term" value="P:DNA recombination"/>
    <property type="evidence" value="ECO:0007669"/>
    <property type="project" value="UniProtKB-KW"/>
</dbReference>
<dbReference type="EMBL" id="LQRD01000033">
    <property type="protein sequence ID" value="KXT70015.1"/>
    <property type="molecule type" value="Genomic_DNA"/>
</dbReference>
<dbReference type="GO" id="GO:0015074">
    <property type="term" value="P:DNA integration"/>
    <property type="evidence" value="ECO:0007669"/>
    <property type="project" value="InterPro"/>
</dbReference>
<reference evidence="2 3" key="1">
    <citation type="submission" date="2016-01" db="EMBL/GenBank/DDBJ databases">
        <title>Highly variable Streptococcus oralis are common among viridans streptococci isolated from primates.</title>
        <authorList>
            <person name="Denapaite D."/>
            <person name="Rieger M."/>
            <person name="Koendgen S."/>
            <person name="Brueckner R."/>
            <person name="Ochigava I."/>
            <person name="Kappeler P."/>
            <person name="Maetz-Rensing K."/>
            <person name="Leendertz F."/>
            <person name="Hakenbeck R."/>
        </authorList>
    </citation>
    <scope>NUCLEOTIDE SEQUENCE [LARGE SCALE GENOMIC DNA]</scope>
    <source>
        <strain evidence="2 3">DD08</strain>
    </source>
</reference>
<dbReference type="Proteomes" id="UP000070377">
    <property type="component" value="Unassembled WGS sequence"/>
</dbReference>
<dbReference type="Gene3D" id="1.10.443.10">
    <property type="entry name" value="Intergrase catalytic core"/>
    <property type="match status" value="1"/>
</dbReference>
<keyword evidence="1" id="KW-0233">DNA recombination</keyword>
<comment type="caution">
    <text evidence="2">The sequence shown here is derived from an EMBL/GenBank/DDBJ whole genome shotgun (WGS) entry which is preliminary data.</text>
</comment>
<evidence type="ECO:0000313" key="3">
    <source>
        <dbReference type="Proteomes" id="UP000070377"/>
    </source>
</evidence>
<evidence type="ECO:0000313" key="2">
    <source>
        <dbReference type="EMBL" id="KXT70015.1"/>
    </source>
</evidence>